<keyword evidence="2" id="KW-0472">Membrane</keyword>
<name>A0ABV5SS74_9MICO</name>
<protein>
    <recommendedName>
        <fullName evidence="5">Secreted protein</fullName>
    </recommendedName>
</protein>
<accession>A0ABV5SS74</accession>
<feature type="region of interest" description="Disordered" evidence="1">
    <location>
        <begin position="181"/>
        <end position="218"/>
    </location>
</feature>
<proteinExistence type="predicted"/>
<evidence type="ECO:0000256" key="1">
    <source>
        <dbReference type="SAM" id="MobiDB-lite"/>
    </source>
</evidence>
<evidence type="ECO:0000313" key="4">
    <source>
        <dbReference type="Proteomes" id="UP001589667"/>
    </source>
</evidence>
<organism evidence="3 4">
    <name type="scientific">Agromyces lapidis</name>
    <dbReference type="NCBI Taxonomy" id="279574"/>
    <lineage>
        <taxon>Bacteria</taxon>
        <taxon>Bacillati</taxon>
        <taxon>Actinomycetota</taxon>
        <taxon>Actinomycetes</taxon>
        <taxon>Micrococcales</taxon>
        <taxon>Microbacteriaceae</taxon>
        <taxon>Agromyces</taxon>
    </lineage>
</organism>
<dbReference type="RefSeq" id="WP_157424988.1">
    <property type="nucleotide sequence ID" value="NZ_BAAANI010000004.1"/>
</dbReference>
<evidence type="ECO:0000313" key="3">
    <source>
        <dbReference type="EMBL" id="MFB9643199.1"/>
    </source>
</evidence>
<dbReference type="Proteomes" id="UP001589667">
    <property type="component" value="Unassembled WGS sequence"/>
</dbReference>
<keyword evidence="2" id="KW-0812">Transmembrane</keyword>
<feature type="transmembrane region" description="Helical" evidence="2">
    <location>
        <begin position="6"/>
        <end position="30"/>
    </location>
</feature>
<keyword evidence="4" id="KW-1185">Reference proteome</keyword>
<sequence length="218" mass="23838">MEVLLWMFIAFLIFVAVSITTVVLVLRAIYRRIRRNRAVAATALRTRAGFSRGPRRKVLALRVQLADTLDSGRAAIDLASQSGGAHGELPRLFARIRAEGEALDLQLRLLESETDTAVLAGELPLAADRVEQVGALVRRLRAAVASGLAGSTDDTLGTLHSEMEREVAALAAGVQELQRLNRRDEVVAPPRPPARPQTRPASAVRRQNPTFDLKENRP</sequence>
<dbReference type="EMBL" id="JBHMBL010000003">
    <property type="protein sequence ID" value="MFB9643199.1"/>
    <property type="molecule type" value="Genomic_DNA"/>
</dbReference>
<evidence type="ECO:0008006" key="5">
    <source>
        <dbReference type="Google" id="ProtNLM"/>
    </source>
</evidence>
<comment type="caution">
    <text evidence="3">The sequence shown here is derived from an EMBL/GenBank/DDBJ whole genome shotgun (WGS) entry which is preliminary data.</text>
</comment>
<reference evidence="3 4" key="1">
    <citation type="submission" date="2024-09" db="EMBL/GenBank/DDBJ databases">
        <authorList>
            <person name="Sun Q."/>
            <person name="Mori K."/>
        </authorList>
    </citation>
    <scope>NUCLEOTIDE SEQUENCE [LARGE SCALE GENOMIC DNA]</scope>
    <source>
        <strain evidence="3 4">JCM 14321</strain>
    </source>
</reference>
<evidence type="ECO:0000256" key="2">
    <source>
        <dbReference type="SAM" id="Phobius"/>
    </source>
</evidence>
<keyword evidence="2" id="KW-1133">Transmembrane helix</keyword>
<gene>
    <name evidence="3" type="ORF">ACFFQV_12955</name>
</gene>